<sequence length="234" mass="24308">MGSTLKAVLYRADDTVLKLTDPINPTDYGQRTDDVLTILVSNVGYSDNMDITYVLGPPIGNSFEATVVINGMTYNFSPRFLAGSFGEFTGAISRSGLPGLTAGEGTAATLAEHELINILTDPTTITASAGAYAFNETNKVFADKVGSASLLYSNPSIVNVDDSEPVAFESTSGTIYFTSYGNSNGKYLSGTFEATVVGSQETSADPASSEVVSLIGAISGRFGITLGTSTEAAP</sequence>
<evidence type="ECO:0000313" key="2">
    <source>
        <dbReference type="Proteomes" id="UP000231343"/>
    </source>
</evidence>
<dbReference type="Proteomes" id="UP000231343">
    <property type="component" value="Unassembled WGS sequence"/>
</dbReference>
<name>A0A2H0XX38_UNCSA</name>
<dbReference type="AlphaFoldDB" id="A0A2H0XX38"/>
<protein>
    <submittedName>
        <fullName evidence="1">Uncharacterized protein</fullName>
    </submittedName>
</protein>
<accession>A0A2H0XX38</accession>
<comment type="caution">
    <text evidence="1">The sequence shown here is derived from an EMBL/GenBank/DDBJ whole genome shotgun (WGS) entry which is preliminary data.</text>
</comment>
<reference evidence="1 2" key="1">
    <citation type="submission" date="2017-09" db="EMBL/GenBank/DDBJ databases">
        <title>Depth-based differentiation of microbial function through sediment-hosted aquifers and enrichment of novel symbionts in the deep terrestrial subsurface.</title>
        <authorList>
            <person name="Probst A.J."/>
            <person name="Ladd B."/>
            <person name="Jarett J.K."/>
            <person name="Geller-Mcgrath D.E."/>
            <person name="Sieber C.M."/>
            <person name="Emerson J.B."/>
            <person name="Anantharaman K."/>
            <person name="Thomas B.C."/>
            <person name="Malmstrom R."/>
            <person name="Stieglmeier M."/>
            <person name="Klingl A."/>
            <person name="Woyke T."/>
            <person name="Ryan C.M."/>
            <person name="Banfield J.F."/>
        </authorList>
    </citation>
    <scope>NUCLEOTIDE SEQUENCE [LARGE SCALE GENOMIC DNA]</scope>
    <source>
        <strain evidence="1">CG08_land_8_20_14_0_20_45_16</strain>
    </source>
</reference>
<organism evidence="1 2">
    <name type="scientific">Candidatus Saganbacteria bacterium CG08_land_8_20_14_0_20_45_16</name>
    <dbReference type="NCBI Taxonomy" id="2014293"/>
    <lineage>
        <taxon>Bacteria</taxon>
        <taxon>Bacillati</taxon>
        <taxon>Saganbacteria</taxon>
    </lineage>
</organism>
<evidence type="ECO:0000313" key="1">
    <source>
        <dbReference type="EMBL" id="PIS29494.1"/>
    </source>
</evidence>
<gene>
    <name evidence="1" type="ORF">COT42_05210</name>
</gene>
<proteinExistence type="predicted"/>
<dbReference type="EMBL" id="PEYM01000083">
    <property type="protein sequence ID" value="PIS29494.1"/>
    <property type="molecule type" value="Genomic_DNA"/>
</dbReference>